<reference evidence="2" key="1">
    <citation type="submission" date="2020-01" db="EMBL/GenBank/DDBJ databases">
        <authorList>
            <consortium name="DOE Joint Genome Institute"/>
            <person name="Haridas S."/>
            <person name="Albert R."/>
            <person name="Binder M."/>
            <person name="Bloem J."/>
            <person name="Labutti K."/>
            <person name="Salamov A."/>
            <person name="Andreopoulos B."/>
            <person name="Baker S.E."/>
            <person name="Barry K."/>
            <person name="Bills G."/>
            <person name="Bluhm B.H."/>
            <person name="Cannon C."/>
            <person name="Castanera R."/>
            <person name="Culley D.E."/>
            <person name="Daum C."/>
            <person name="Ezra D."/>
            <person name="Gonzalez J.B."/>
            <person name="Henrissat B."/>
            <person name="Kuo A."/>
            <person name="Liang C."/>
            <person name="Lipzen A."/>
            <person name="Lutzoni F."/>
            <person name="Magnuson J."/>
            <person name="Mondo S."/>
            <person name="Nolan M."/>
            <person name="Ohm R."/>
            <person name="Pangilinan J."/>
            <person name="Park H.-J."/>
            <person name="Ramirez L."/>
            <person name="Alfaro M."/>
            <person name="Sun H."/>
            <person name="Tritt A."/>
            <person name="Yoshinaga Y."/>
            <person name="Zwiers L.-H."/>
            <person name="Turgeon B.G."/>
            <person name="Goodwin S.B."/>
            <person name="Spatafora J.W."/>
            <person name="Crous P.W."/>
            <person name="Grigoriev I.V."/>
        </authorList>
    </citation>
    <scope>NUCLEOTIDE SEQUENCE</scope>
    <source>
        <strain evidence="2">CBS 394.84</strain>
    </source>
</reference>
<comment type="caution">
    <text evidence="2">The sequence shown here is derived from an EMBL/GenBank/DDBJ whole genome shotgun (WGS) entry which is preliminary data.</text>
</comment>
<proteinExistence type="predicted"/>
<gene>
    <name evidence="2" type="ORF">K460DRAFT_366272</name>
</gene>
<feature type="signal peptide" evidence="1">
    <location>
        <begin position="1"/>
        <end position="19"/>
    </location>
</feature>
<organism evidence="2 3">
    <name type="scientific">Cucurbitaria berberidis CBS 394.84</name>
    <dbReference type="NCBI Taxonomy" id="1168544"/>
    <lineage>
        <taxon>Eukaryota</taxon>
        <taxon>Fungi</taxon>
        <taxon>Dikarya</taxon>
        <taxon>Ascomycota</taxon>
        <taxon>Pezizomycotina</taxon>
        <taxon>Dothideomycetes</taxon>
        <taxon>Pleosporomycetidae</taxon>
        <taxon>Pleosporales</taxon>
        <taxon>Pleosporineae</taxon>
        <taxon>Cucurbitariaceae</taxon>
        <taxon>Cucurbitaria</taxon>
    </lineage>
</organism>
<evidence type="ECO:0000313" key="2">
    <source>
        <dbReference type="EMBL" id="KAF1845383.1"/>
    </source>
</evidence>
<evidence type="ECO:0000256" key="1">
    <source>
        <dbReference type="SAM" id="SignalP"/>
    </source>
</evidence>
<evidence type="ECO:0000313" key="3">
    <source>
        <dbReference type="Proteomes" id="UP000800039"/>
    </source>
</evidence>
<dbReference type="PANTHER" id="PTHR39603:SF1">
    <property type="entry name" value="CYANOVIRIN-N DOMAIN-CONTAINING PROTEIN"/>
    <property type="match status" value="1"/>
</dbReference>
<dbReference type="OrthoDB" id="2112446at2759"/>
<accession>A0A9P4GG02</accession>
<keyword evidence="3" id="KW-1185">Reference proteome</keyword>
<feature type="chain" id="PRO_5040155811" description="Ecp2 effector protein domain-containing protein" evidence="1">
    <location>
        <begin position="20"/>
        <end position="184"/>
    </location>
</feature>
<protein>
    <recommendedName>
        <fullName evidence="4">Ecp2 effector protein domain-containing protein</fullName>
    </recommendedName>
</protein>
<dbReference type="RefSeq" id="XP_040787946.1">
    <property type="nucleotide sequence ID" value="XM_040933334.1"/>
</dbReference>
<name>A0A9P4GG02_9PLEO</name>
<dbReference type="EMBL" id="ML976616">
    <property type="protein sequence ID" value="KAF1845383.1"/>
    <property type="molecule type" value="Genomic_DNA"/>
</dbReference>
<evidence type="ECO:0008006" key="4">
    <source>
        <dbReference type="Google" id="ProtNLM"/>
    </source>
</evidence>
<sequence length="184" mass="19152">MKSAALFTTLAFAATAVAAASPAAAPVQEPEAAIVHSDFSFTAWVDSVIADPENALSPEEAVAAFNAGLSTLEKRQTFGNCQQLGDRPAQVPDAVWCINDLAARGRAGQNCDVNSSSRAQCTHNVAQIVTVRGRDDAPSSVNCNDIARAGGLIMDRCTRGDNTVSGQAYIPQGGVAVHIQMPLI</sequence>
<dbReference type="PANTHER" id="PTHR39603">
    <property type="entry name" value="CYANOVIRIN-N DOMAIN-CONTAINING PROTEIN"/>
    <property type="match status" value="1"/>
</dbReference>
<dbReference type="AlphaFoldDB" id="A0A9P4GG02"/>
<keyword evidence="1" id="KW-0732">Signal</keyword>
<dbReference type="Proteomes" id="UP000800039">
    <property type="component" value="Unassembled WGS sequence"/>
</dbReference>
<dbReference type="GeneID" id="63850585"/>